<proteinExistence type="predicted"/>
<evidence type="ECO:0000313" key="3">
    <source>
        <dbReference type="EMBL" id="UPM52848.1"/>
    </source>
</evidence>
<keyword evidence="4" id="KW-1185">Reference proteome</keyword>
<dbReference type="RefSeq" id="WP_248266194.1">
    <property type="nucleotide sequence ID" value="NZ_CP096034.1"/>
</dbReference>
<dbReference type="EMBL" id="CP096034">
    <property type="protein sequence ID" value="UPM52848.1"/>
    <property type="molecule type" value="Genomic_DNA"/>
</dbReference>
<evidence type="ECO:0000313" key="4">
    <source>
        <dbReference type="Proteomes" id="UP000830639"/>
    </source>
</evidence>
<feature type="domain" description="VanZ-like" evidence="2">
    <location>
        <begin position="13"/>
        <end position="148"/>
    </location>
</feature>
<feature type="transmembrane region" description="Helical" evidence="1">
    <location>
        <begin position="73"/>
        <end position="93"/>
    </location>
</feature>
<feature type="transmembrane region" description="Helical" evidence="1">
    <location>
        <begin position="100"/>
        <end position="120"/>
    </location>
</feature>
<dbReference type="Pfam" id="PF04892">
    <property type="entry name" value="VanZ"/>
    <property type="match status" value="1"/>
</dbReference>
<dbReference type="PANTHER" id="PTHR36834:SF1">
    <property type="entry name" value="INTEGRAL MEMBRANE PROTEIN"/>
    <property type="match status" value="1"/>
</dbReference>
<dbReference type="Proteomes" id="UP000830639">
    <property type="component" value="Chromosome"/>
</dbReference>
<dbReference type="InterPro" id="IPR053150">
    <property type="entry name" value="Teicoplanin_resist-assoc"/>
</dbReference>
<keyword evidence="1" id="KW-1133">Transmembrane helix</keyword>
<reference evidence="3 4" key="1">
    <citation type="submission" date="2022-04" db="EMBL/GenBank/DDBJ databases">
        <title>Mechanism of arsenic methylation and mitigation arsenic toxicity by Bacillus sp. LH14 from an Arsenic-Contaminated Paddy Soil.</title>
        <authorList>
            <person name="Wang D."/>
        </authorList>
    </citation>
    <scope>NUCLEOTIDE SEQUENCE [LARGE SCALE GENOMIC DNA]</scope>
    <source>
        <strain evidence="3 4">LH14</strain>
    </source>
</reference>
<keyword evidence="1" id="KW-0812">Transmembrane</keyword>
<protein>
    <submittedName>
        <fullName evidence="3">VanZ family protein</fullName>
    </submittedName>
</protein>
<dbReference type="PANTHER" id="PTHR36834">
    <property type="entry name" value="MEMBRANE PROTEIN-RELATED"/>
    <property type="match status" value="1"/>
</dbReference>
<accession>A0ABY4JIX8</accession>
<feature type="transmembrane region" description="Helical" evidence="1">
    <location>
        <begin position="132"/>
        <end position="151"/>
    </location>
</feature>
<organism evidence="3 4">
    <name type="scientific">Gottfriedia acidiceleris</name>
    <dbReference type="NCBI Taxonomy" id="371036"/>
    <lineage>
        <taxon>Bacteria</taxon>
        <taxon>Bacillati</taxon>
        <taxon>Bacillota</taxon>
        <taxon>Bacilli</taxon>
        <taxon>Bacillales</taxon>
        <taxon>Bacillaceae</taxon>
        <taxon>Gottfriedia</taxon>
    </lineage>
</organism>
<name>A0ABY4JIX8_9BACI</name>
<dbReference type="InterPro" id="IPR006976">
    <property type="entry name" value="VanZ-like"/>
</dbReference>
<evidence type="ECO:0000259" key="2">
    <source>
        <dbReference type="Pfam" id="PF04892"/>
    </source>
</evidence>
<evidence type="ECO:0000256" key="1">
    <source>
        <dbReference type="SAM" id="Phobius"/>
    </source>
</evidence>
<sequence length="165" mass="19235">MKLFMKIVLTLAFCLYLVVLTNQILFKYVSPSEIISHFKFNNIDERWHEHNFIPLKTIIYYLFLADINLNIRITNLVGNIIGFVPFGFILPILLKRFKNFKVIVITTFSLSLTYEVIQLLFDFGSFDIDDLILNTFGGLLGYLPIKLIQLITNSRKNHLKITTDL</sequence>
<keyword evidence="1" id="KW-0472">Membrane</keyword>
<gene>
    <name evidence="3" type="ORF">MY490_13520</name>
</gene>